<proteinExistence type="predicted"/>
<dbReference type="EMBL" id="VKQA01000001">
    <property type="protein sequence ID" value="MDR4249096.1"/>
    <property type="molecule type" value="Genomic_DNA"/>
</dbReference>
<keyword evidence="1" id="KW-0472">Membrane</keyword>
<keyword evidence="1" id="KW-0812">Transmembrane</keyword>
<protein>
    <submittedName>
        <fullName evidence="2">Uncharacterized protein</fullName>
    </submittedName>
</protein>
<organism evidence="2 3">
    <name type="scientific">Bacillus pumilus</name>
    <name type="common">Bacillus mesentericus</name>
    <dbReference type="NCBI Taxonomy" id="1408"/>
    <lineage>
        <taxon>Bacteria</taxon>
        <taxon>Bacillati</taxon>
        <taxon>Bacillota</taxon>
        <taxon>Bacilli</taxon>
        <taxon>Bacillales</taxon>
        <taxon>Bacillaceae</taxon>
        <taxon>Bacillus</taxon>
    </lineage>
</organism>
<sequence>MIFIIGIVIAFMIAILGFTVFVEVGNGLGTALSIIGGLVILFIAGRLQRRKEQNDPNILLDKMMMFFHEDGFQASTYIFSEQVDKGFAIDDELKKMRFIEHQPGGSSRKYRFAVTELSLKDLKQVEILEDGVPIDYSAESDDKEEVSTLELRLTMNDQESSTITINFLQFDVPVRKSNAQYLTERENLQEIYHDIDAMMKSADEIEYHRS</sequence>
<dbReference type="Proteomes" id="UP001182042">
    <property type="component" value="Unassembled WGS sequence"/>
</dbReference>
<keyword evidence="1" id="KW-1133">Transmembrane helix</keyword>
<evidence type="ECO:0000313" key="2">
    <source>
        <dbReference type="EMBL" id="MDR4249096.1"/>
    </source>
</evidence>
<feature type="transmembrane region" description="Helical" evidence="1">
    <location>
        <begin position="28"/>
        <end position="47"/>
    </location>
</feature>
<name>A0AAE4B682_BACPU</name>
<evidence type="ECO:0000256" key="1">
    <source>
        <dbReference type="SAM" id="Phobius"/>
    </source>
</evidence>
<evidence type="ECO:0000313" key="3">
    <source>
        <dbReference type="Proteomes" id="UP001182042"/>
    </source>
</evidence>
<comment type="caution">
    <text evidence="2">The sequence shown here is derived from an EMBL/GenBank/DDBJ whole genome shotgun (WGS) entry which is preliminary data.</text>
</comment>
<accession>A0AAE4B682</accession>
<gene>
    <name evidence="2" type="ORF">FO508_01895</name>
</gene>
<dbReference type="AlphaFoldDB" id="A0AAE4B682"/>
<reference evidence="2" key="1">
    <citation type="submission" date="2019-07" db="EMBL/GenBank/DDBJ databases">
        <title>Phylogenomic Reclassification of ATCC Bacillus Strains and Various Taxa within the Genus Bacillus.</title>
        <authorList>
            <person name="Riojas M.A."/>
            <person name="Frank A.M."/>
            <person name="Fenn S.L."/>
            <person name="King S."/>
            <person name="Brower S."/>
            <person name="Hazbon M.H."/>
        </authorList>
    </citation>
    <scope>NUCLEOTIDE SEQUENCE</scope>
    <source>
        <strain evidence="2">ATCC 27142</strain>
    </source>
</reference>
<dbReference type="RefSeq" id="WP_106041626.1">
    <property type="nucleotide sequence ID" value="NZ_CP187658.1"/>
</dbReference>
<feature type="transmembrane region" description="Helical" evidence="1">
    <location>
        <begin position="5"/>
        <end position="22"/>
    </location>
</feature>